<sequence length="149" mass="16186">MDIVLNLEAEDVVILDALHECSPEDAVCCQDVATFERSKKLLIQEKLKNVTIQLLDEGGYAIRQVTSKPKNKALNAGLLNSRQITVIKALEKVLKHCKNEGIQLIGYSDELVALPSSVPAEEISSAGALDINCHDVYKGADAILPDEST</sequence>
<dbReference type="EMBL" id="JBBMRA010000005">
    <property type="protein sequence ID" value="MEM5536158.1"/>
    <property type="molecule type" value="Genomic_DNA"/>
</dbReference>
<proteinExistence type="predicted"/>
<name>A0ABU9TR18_9GAMM</name>
<reference evidence="1 2" key="1">
    <citation type="submission" date="2024-03" db="EMBL/GenBank/DDBJ databases">
        <title>Community enrichment and isolation of bacterial strains for fucoidan degradation.</title>
        <authorList>
            <person name="Sichert A."/>
        </authorList>
    </citation>
    <scope>NUCLEOTIDE SEQUENCE [LARGE SCALE GENOMIC DNA]</scope>
    <source>
        <strain evidence="1 2">AS76</strain>
    </source>
</reference>
<evidence type="ECO:0000313" key="2">
    <source>
        <dbReference type="Proteomes" id="UP001449225"/>
    </source>
</evidence>
<comment type="caution">
    <text evidence="1">The sequence shown here is derived from an EMBL/GenBank/DDBJ whole genome shotgun (WGS) entry which is preliminary data.</text>
</comment>
<accession>A0ABU9TR18</accession>
<protein>
    <submittedName>
        <fullName evidence="1">Response regulator</fullName>
    </submittedName>
</protein>
<evidence type="ECO:0000313" key="1">
    <source>
        <dbReference type="EMBL" id="MEM5536158.1"/>
    </source>
</evidence>
<dbReference type="Proteomes" id="UP001449225">
    <property type="component" value="Unassembled WGS sequence"/>
</dbReference>
<gene>
    <name evidence="1" type="ORF">WNY58_07105</name>
</gene>
<dbReference type="RefSeq" id="WP_339890101.1">
    <property type="nucleotide sequence ID" value="NZ_CAXBCE010000002.1"/>
</dbReference>
<keyword evidence="2" id="KW-1185">Reference proteome</keyword>
<organism evidence="1 2">
    <name type="scientific">Neptuniibacter pectenicola</name>
    <dbReference type="NCBI Taxonomy" id="1806669"/>
    <lineage>
        <taxon>Bacteria</taxon>
        <taxon>Pseudomonadati</taxon>
        <taxon>Pseudomonadota</taxon>
        <taxon>Gammaproteobacteria</taxon>
        <taxon>Oceanospirillales</taxon>
        <taxon>Oceanospirillaceae</taxon>
        <taxon>Neptuniibacter</taxon>
    </lineage>
</organism>